<evidence type="ECO:0000259" key="1">
    <source>
        <dbReference type="Pfam" id="PF13304"/>
    </source>
</evidence>
<evidence type="ECO:0000313" key="3">
    <source>
        <dbReference type="Proteomes" id="UP001597176"/>
    </source>
</evidence>
<sequence length="404" mass="44885">MLHRLEIENFSSIRDPQIIDLRTSGHASNDGNHLAPIHSSAKELAPKVVAIFGANASGKSNVLKALSFVSWFVRDSFSAPRGTRMPFDRFNDLAMLEAPSRLAIHLSGLEDISQAEDPNALQCTYIYEVILGGSGSASVLKEILSYSPSHASRRLKLFERDSKGTVTAARAFGLAGFRQALHKVLRPDASVIATLAQLDHPYSKSIWESANRVTKNILFERIDSPDDLVTRHYAERPELIDALNGEIERIDLGIDSMHIQSNQNGPLAAMFTHQGLAYSMPMVYESHGTRQFIKLYPSLFSALEVGGIAIIDELDSAIHPLILPEILRWFRDPVRNPRNAQLWMTCHNASLLEDLSKEEVLFCEKDGQGRTQVYGLSDIQALRRGDNYYRKYLGGAFGAVPQIG</sequence>
<dbReference type="Proteomes" id="UP001597176">
    <property type="component" value="Unassembled WGS sequence"/>
</dbReference>
<comment type="caution">
    <text evidence="2">The sequence shown here is derived from an EMBL/GenBank/DDBJ whole genome shotgun (WGS) entry which is preliminary data.</text>
</comment>
<dbReference type="EMBL" id="JBHTND010000042">
    <property type="protein sequence ID" value="MFD1303884.1"/>
    <property type="molecule type" value="Genomic_DNA"/>
</dbReference>
<dbReference type="InterPro" id="IPR027417">
    <property type="entry name" value="P-loop_NTPase"/>
</dbReference>
<evidence type="ECO:0000313" key="2">
    <source>
        <dbReference type="EMBL" id="MFD1303884.1"/>
    </source>
</evidence>
<dbReference type="SUPFAM" id="SSF52540">
    <property type="entry name" value="P-loop containing nucleoside triphosphate hydrolases"/>
    <property type="match status" value="1"/>
</dbReference>
<dbReference type="PANTHER" id="PTHR40396">
    <property type="entry name" value="ATPASE-LIKE PROTEIN"/>
    <property type="match status" value="1"/>
</dbReference>
<dbReference type="Pfam" id="PF13304">
    <property type="entry name" value="AAA_21"/>
    <property type="match status" value="2"/>
</dbReference>
<feature type="domain" description="ATPase AAA-type core" evidence="1">
    <location>
        <begin position="225"/>
        <end position="353"/>
    </location>
</feature>
<protein>
    <submittedName>
        <fullName evidence="2">ATP/GTP-binding protein</fullName>
    </submittedName>
</protein>
<dbReference type="Gene3D" id="3.40.50.300">
    <property type="entry name" value="P-loop containing nucleotide triphosphate hydrolases"/>
    <property type="match status" value="1"/>
</dbReference>
<accession>A0ABW3X2K4</accession>
<feature type="domain" description="ATPase AAA-type core" evidence="1">
    <location>
        <begin position="49"/>
        <end position="89"/>
    </location>
</feature>
<dbReference type="PANTHER" id="PTHR40396:SF1">
    <property type="entry name" value="ATPASE AAA-TYPE CORE DOMAIN-CONTAINING PROTEIN"/>
    <property type="match status" value="1"/>
</dbReference>
<gene>
    <name evidence="2" type="ORF">ACFQ4G_20160</name>
</gene>
<keyword evidence="3" id="KW-1185">Reference proteome</keyword>
<proteinExistence type="predicted"/>
<reference evidence="3" key="1">
    <citation type="journal article" date="2019" name="Int. J. Syst. Evol. Microbiol.">
        <title>The Global Catalogue of Microorganisms (GCM) 10K type strain sequencing project: providing services to taxonomists for standard genome sequencing and annotation.</title>
        <authorList>
            <consortium name="The Broad Institute Genomics Platform"/>
            <consortium name="The Broad Institute Genome Sequencing Center for Infectious Disease"/>
            <person name="Wu L."/>
            <person name="Ma J."/>
        </authorList>
    </citation>
    <scope>NUCLEOTIDE SEQUENCE [LARGE SCALE GENOMIC DNA]</scope>
    <source>
        <strain evidence="3">CCUG 56108</strain>
    </source>
</reference>
<dbReference type="InterPro" id="IPR003959">
    <property type="entry name" value="ATPase_AAA_core"/>
</dbReference>
<dbReference type="RefSeq" id="WP_238208225.1">
    <property type="nucleotide sequence ID" value="NZ_JBHTND010000042.1"/>
</dbReference>
<name>A0ABW3X2K4_9HYPH</name>
<organism evidence="2 3">
    <name type="scientific">Methylobacterium marchantiae</name>
    <dbReference type="NCBI Taxonomy" id="600331"/>
    <lineage>
        <taxon>Bacteria</taxon>
        <taxon>Pseudomonadati</taxon>
        <taxon>Pseudomonadota</taxon>
        <taxon>Alphaproteobacteria</taxon>
        <taxon>Hyphomicrobiales</taxon>
        <taxon>Methylobacteriaceae</taxon>
        <taxon>Methylobacterium</taxon>
    </lineage>
</organism>